<dbReference type="EMBL" id="CP080598">
    <property type="protein sequence ID" value="QYX32925.1"/>
    <property type="molecule type" value="Genomic_DNA"/>
</dbReference>
<organism evidence="1 2">
    <name type="scientific">Sphaerospermopsis torques-reginae ITEP-024</name>
    <dbReference type="NCBI Taxonomy" id="984208"/>
    <lineage>
        <taxon>Bacteria</taxon>
        <taxon>Bacillati</taxon>
        <taxon>Cyanobacteriota</taxon>
        <taxon>Cyanophyceae</taxon>
        <taxon>Nostocales</taxon>
        <taxon>Aphanizomenonaceae</taxon>
        <taxon>Sphaerospermopsis</taxon>
        <taxon>Sphaerospermopsis torques-reginae</taxon>
    </lineage>
</organism>
<proteinExistence type="predicted"/>
<evidence type="ECO:0000313" key="1">
    <source>
        <dbReference type="EMBL" id="QYX32925.1"/>
    </source>
</evidence>
<gene>
    <name evidence="1" type="ORF">K2F26_06160</name>
</gene>
<keyword evidence="2" id="KW-1185">Reference proteome</keyword>
<name>A0ABX8X2I9_9CYAN</name>
<accession>A0ABX8X2I9</accession>
<dbReference type="Proteomes" id="UP000826540">
    <property type="component" value="Chromosome"/>
</dbReference>
<evidence type="ECO:0000313" key="2">
    <source>
        <dbReference type="Proteomes" id="UP000826540"/>
    </source>
</evidence>
<dbReference type="RefSeq" id="WP_220610766.1">
    <property type="nucleotide sequence ID" value="NZ_CP080598.1"/>
</dbReference>
<reference evidence="1 2" key="1">
    <citation type="journal article" date="2022" name="J. Am. Chem. Soc.">
        <title>Biosynthesis of Guanitoxin Enables Global Environmental Detection in Freshwater Cyanobacteria.</title>
        <authorList>
            <person name="Lima S.T."/>
            <person name="Fallon T.R."/>
            <person name="Cordoza J.L."/>
            <person name="Chekan J.R."/>
            <person name="Delbaje E."/>
            <person name="Hopiavuori A.R."/>
            <person name="Alvarenga D.O."/>
            <person name="Wood S.M."/>
            <person name="Luhavaya H."/>
            <person name="Baumgartner J.T."/>
            <person name="Dorr F.A."/>
            <person name="Etchegaray A."/>
            <person name="Pinto E."/>
            <person name="McKinnie S.M.K."/>
            <person name="Fiore M.F."/>
            <person name="Moore B.S."/>
        </authorList>
    </citation>
    <scope>NUCLEOTIDE SEQUENCE [LARGE SCALE GENOMIC DNA]</scope>
    <source>
        <strain evidence="1 2">ITEP-024</strain>
    </source>
</reference>
<sequence>MDNERDVLIKEVDAALQEWQQGDYVLGEHWFVQRFHPQRPLTQESTGVAQEETDLAESEVRGFVVVTQTCDIVRTCGTRPFVEVVPLVEVDEEQLYQIQRNRRPQYAYIPGVAELNLVADLDRVMTVEKAVVAEWERKSGCQNDQEIRALGQALARKRARFAFPDDFNQFSKKLQIRMQDKHDKSSPEGEALRALREIRVYAEPSWNDTAINLTFLFIRDEEQVQFQDIRWDQLCENWLKLIPPSGRFQSVDGLVVSLEDMTAKEYVESDPLDLDNLSS</sequence>
<protein>
    <submittedName>
        <fullName evidence="1">Uncharacterized protein</fullName>
    </submittedName>
</protein>